<feature type="chain" id="PRO_5046723596" description="Secreted protein" evidence="1">
    <location>
        <begin position="37"/>
        <end position="169"/>
    </location>
</feature>
<evidence type="ECO:0000313" key="2">
    <source>
        <dbReference type="EMBL" id="WNH53845.1"/>
    </source>
</evidence>
<protein>
    <recommendedName>
        <fullName evidence="4">Secreted protein</fullName>
    </recommendedName>
</protein>
<dbReference type="Proteomes" id="UP001302072">
    <property type="component" value="Chromosome"/>
</dbReference>
<sequence length="169" mass="18514">MRVRHTTLKEVNMSLKRQISVVFAAFLIGAPFTAAANDGLGVDMETRCSCGDDGDRNVQLQRNGLGDPGLQATPLNAHPDWDVHGFSRDGMEYFQVNDRAGKIQLIIGHADGVFWLLPAGDPHARVILPGDPALPVDAVLVSEVYRNPDFHLRLYATENGKIWGVDSTH</sequence>
<name>A0ABY9YSC4_9GAMM</name>
<proteinExistence type="predicted"/>
<dbReference type="EMBL" id="CP115541">
    <property type="protein sequence ID" value="WNH53845.1"/>
    <property type="molecule type" value="Genomic_DNA"/>
</dbReference>
<keyword evidence="3" id="KW-1185">Reference proteome</keyword>
<evidence type="ECO:0000256" key="1">
    <source>
        <dbReference type="SAM" id="SignalP"/>
    </source>
</evidence>
<accession>A0ABY9YSC4</accession>
<feature type="signal peptide" evidence="1">
    <location>
        <begin position="1"/>
        <end position="36"/>
    </location>
</feature>
<evidence type="ECO:0008006" key="4">
    <source>
        <dbReference type="Google" id="ProtNLM"/>
    </source>
</evidence>
<keyword evidence="1" id="KW-0732">Signal</keyword>
<dbReference type="RefSeq" id="WP_311192975.1">
    <property type="nucleotide sequence ID" value="NZ_CP115541.1"/>
</dbReference>
<evidence type="ECO:0000313" key="3">
    <source>
        <dbReference type="Proteomes" id="UP001302072"/>
    </source>
</evidence>
<gene>
    <name evidence="2" type="ORF">PDM29_06080</name>
</gene>
<organism evidence="2 3">
    <name type="scientific">Stenotrophomonas oahuensis</name>
    <dbReference type="NCBI Taxonomy" id="3003271"/>
    <lineage>
        <taxon>Bacteria</taxon>
        <taxon>Pseudomonadati</taxon>
        <taxon>Pseudomonadota</taxon>
        <taxon>Gammaproteobacteria</taxon>
        <taxon>Lysobacterales</taxon>
        <taxon>Lysobacteraceae</taxon>
        <taxon>Stenotrophomonas</taxon>
    </lineage>
</organism>
<reference evidence="2 3" key="1">
    <citation type="submission" date="2022-12" db="EMBL/GenBank/DDBJ databases">
        <title>Two new species, Stenotrophomonas aracearum and Stenotrophomonas oahuensis, isolated from Anthurium (Araceae family) in Hawaii.</title>
        <authorList>
            <person name="Chunag S.C."/>
            <person name="Dobhal S."/>
            <person name="Alvarez A."/>
            <person name="Arif M."/>
        </authorList>
    </citation>
    <scope>NUCLEOTIDE SEQUENCE [LARGE SCALE GENOMIC DNA]</scope>
    <source>
        <strain evidence="2 3">A5586</strain>
    </source>
</reference>